<accession>A0A9P6K933</accession>
<evidence type="ECO:0000313" key="4">
    <source>
        <dbReference type="Proteomes" id="UP000723463"/>
    </source>
</evidence>
<keyword evidence="4" id="KW-1185">Reference proteome</keyword>
<feature type="region of interest" description="Disordered" evidence="1">
    <location>
        <begin position="245"/>
        <end position="305"/>
    </location>
</feature>
<comment type="caution">
    <text evidence="3">The sequence shown here is derived from an EMBL/GenBank/DDBJ whole genome shotgun (WGS) entry which is preliminary data.</text>
</comment>
<protein>
    <submittedName>
        <fullName evidence="3">Uncharacterized protein</fullName>
    </submittedName>
</protein>
<evidence type="ECO:0000313" key="2">
    <source>
        <dbReference type="EMBL" id="KAF9551970.1"/>
    </source>
</evidence>
<reference evidence="3" key="1">
    <citation type="journal article" date="2020" name="Fungal Divers.">
        <title>Resolving the Mortierellaceae phylogeny through synthesis of multi-gene phylogenetics and phylogenomics.</title>
        <authorList>
            <person name="Vandepol N."/>
            <person name="Liber J."/>
            <person name="Desiro A."/>
            <person name="Na H."/>
            <person name="Kennedy M."/>
            <person name="Barry K."/>
            <person name="Grigoriev I.V."/>
            <person name="Miller A.N."/>
            <person name="O'Donnell K."/>
            <person name="Stajich J.E."/>
            <person name="Bonito G."/>
        </authorList>
    </citation>
    <scope>NUCLEOTIDE SEQUENCE</scope>
    <source>
        <strain evidence="3">NRRL 2591</strain>
    </source>
</reference>
<dbReference type="AlphaFoldDB" id="A0A9P6K933"/>
<evidence type="ECO:0000313" key="3">
    <source>
        <dbReference type="EMBL" id="KAF9552015.1"/>
    </source>
</evidence>
<evidence type="ECO:0000256" key="1">
    <source>
        <dbReference type="SAM" id="MobiDB-lite"/>
    </source>
</evidence>
<organism evidence="3 4">
    <name type="scientific">Mortierella hygrophila</name>
    <dbReference type="NCBI Taxonomy" id="979708"/>
    <lineage>
        <taxon>Eukaryota</taxon>
        <taxon>Fungi</taxon>
        <taxon>Fungi incertae sedis</taxon>
        <taxon>Mucoromycota</taxon>
        <taxon>Mortierellomycotina</taxon>
        <taxon>Mortierellomycetes</taxon>
        <taxon>Mortierellales</taxon>
        <taxon>Mortierellaceae</taxon>
        <taxon>Mortierella</taxon>
    </lineage>
</organism>
<gene>
    <name evidence="2" type="ORF">EC957_000043</name>
    <name evidence="3" type="ORF">EC957_000088</name>
</gene>
<sequence>MTTRTRSNATYCGVLDFKTTRKLELSAKASAYQKRDHYLKVFRDPPNAEELMRRTATPSASDAYDAASREVSSSGPFRSLQFNGSCTNCENIFKAVLFLHNRIPEKAHLQDETYQFGFTKDSASFKELAVELGSIEPSLRNVTTLALVSLYEKIIKERKALSDFLVVATGFTWADTQMSDMALSLVENDRVLRDRENRQQATKSEAKKQQVSEAVAVKRQVIDAMLGTLTGKKRASQVVDEAGENAGVRIINDSDDDADDDADPRPPPVVPSESTPTPIYRSRTRVPANRRSCSRIFSVKESPFS</sequence>
<feature type="compositionally biased region" description="Acidic residues" evidence="1">
    <location>
        <begin position="253"/>
        <end position="262"/>
    </location>
</feature>
<dbReference type="Proteomes" id="UP000723463">
    <property type="component" value="Unassembled WGS sequence"/>
</dbReference>
<dbReference type="EMBL" id="JAAAXW010000001">
    <property type="protein sequence ID" value="KAF9551970.1"/>
    <property type="molecule type" value="Genomic_DNA"/>
</dbReference>
<name>A0A9P6K933_9FUNG</name>
<dbReference type="EMBL" id="JAAAXW010000001">
    <property type="protein sequence ID" value="KAF9552015.1"/>
    <property type="molecule type" value="Genomic_DNA"/>
</dbReference>
<proteinExistence type="predicted"/>